<dbReference type="Gene3D" id="3.30.1490.20">
    <property type="entry name" value="ATP-grasp fold, A domain"/>
    <property type="match status" value="1"/>
</dbReference>
<dbReference type="PANTHER" id="PTHR22931">
    <property type="entry name" value="PHOSPHOENOLPYRUVATE DIKINASE-RELATED"/>
    <property type="match status" value="1"/>
</dbReference>
<feature type="compositionally biased region" description="Basic and acidic residues" evidence="1">
    <location>
        <begin position="425"/>
        <end position="435"/>
    </location>
</feature>
<dbReference type="Gene3D" id="3.50.30.10">
    <property type="entry name" value="Phosphohistidine domain"/>
    <property type="match status" value="1"/>
</dbReference>
<keyword evidence="5" id="KW-1185">Reference proteome</keyword>
<keyword evidence="4" id="KW-0670">Pyruvate</keyword>
<dbReference type="InterPro" id="IPR013815">
    <property type="entry name" value="ATP_grasp_subdomain_1"/>
</dbReference>
<dbReference type="InterPro" id="IPR010121">
    <property type="entry name" value="Pyruvate_phosphate_dikinase"/>
</dbReference>
<evidence type="ECO:0000313" key="4">
    <source>
        <dbReference type="EMBL" id="SER79997.1"/>
    </source>
</evidence>
<reference evidence="5" key="1">
    <citation type="submission" date="2016-10" db="EMBL/GenBank/DDBJ databases">
        <authorList>
            <person name="Varghese N."/>
            <person name="Submissions S."/>
        </authorList>
    </citation>
    <scope>NUCLEOTIDE SEQUENCE [LARGE SCALE GENOMIC DNA]</scope>
    <source>
        <strain evidence="5">DSM 44437</strain>
    </source>
</reference>
<feature type="region of interest" description="Disordered" evidence="1">
    <location>
        <begin position="422"/>
        <end position="453"/>
    </location>
</feature>
<evidence type="ECO:0000259" key="2">
    <source>
        <dbReference type="Pfam" id="PF00391"/>
    </source>
</evidence>
<dbReference type="GO" id="GO:0005524">
    <property type="term" value="F:ATP binding"/>
    <property type="evidence" value="ECO:0007669"/>
    <property type="project" value="InterPro"/>
</dbReference>
<feature type="domain" description="PEP-utilising enzyme mobile" evidence="2">
    <location>
        <begin position="313"/>
        <end position="393"/>
    </location>
</feature>
<keyword evidence="4" id="KW-0808">Transferase</keyword>
<dbReference type="InterPro" id="IPR036637">
    <property type="entry name" value="Phosphohistidine_dom_sf"/>
</dbReference>
<dbReference type="Gene3D" id="3.30.470.20">
    <property type="entry name" value="ATP-grasp fold, B domain"/>
    <property type="match status" value="1"/>
</dbReference>
<dbReference type="EMBL" id="FOFV01000012">
    <property type="protein sequence ID" value="SER79997.1"/>
    <property type="molecule type" value="Genomic_DNA"/>
</dbReference>
<dbReference type="SUPFAM" id="SSF52009">
    <property type="entry name" value="Phosphohistidine domain"/>
    <property type="match status" value="1"/>
</dbReference>
<accession>A0A1H9S4T0</accession>
<dbReference type="InterPro" id="IPR002192">
    <property type="entry name" value="PPDK_AMP/ATP-bd"/>
</dbReference>
<dbReference type="GO" id="GO:0016301">
    <property type="term" value="F:kinase activity"/>
    <property type="evidence" value="ECO:0007669"/>
    <property type="project" value="UniProtKB-KW"/>
</dbReference>
<dbReference type="AlphaFoldDB" id="A0A1H9S4T0"/>
<dbReference type="InterPro" id="IPR008279">
    <property type="entry name" value="PEP-util_enz_mobile_dom"/>
</dbReference>
<protein>
    <submittedName>
        <fullName evidence="4">Pyruvate, orthophosphate dikinase</fullName>
    </submittedName>
</protein>
<proteinExistence type="predicted"/>
<dbReference type="PANTHER" id="PTHR22931:SF9">
    <property type="entry name" value="PYRUVATE, PHOSPHATE DIKINASE 1, CHLOROPLASTIC"/>
    <property type="match status" value="1"/>
</dbReference>
<dbReference type="Gene3D" id="1.10.189.10">
    <property type="entry name" value="Pyruvate Phosphate Dikinase, domain 2"/>
    <property type="match status" value="1"/>
</dbReference>
<gene>
    <name evidence="4" type="ORF">SAMN04488000_1122</name>
</gene>
<name>A0A1H9S4T0_9PSEU</name>
<dbReference type="Proteomes" id="UP000199503">
    <property type="component" value="Unassembled WGS sequence"/>
</dbReference>
<feature type="domain" description="Pyruvate phosphate dikinase AMP/ATP-binding" evidence="3">
    <location>
        <begin position="52"/>
        <end position="183"/>
    </location>
</feature>
<dbReference type="GO" id="GO:0050242">
    <property type="term" value="F:pyruvate, phosphate dikinase activity"/>
    <property type="evidence" value="ECO:0007669"/>
    <property type="project" value="InterPro"/>
</dbReference>
<evidence type="ECO:0000256" key="1">
    <source>
        <dbReference type="SAM" id="MobiDB-lite"/>
    </source>
</evidence>
<keyword evidence="4" id="KW-0418">Kinase</keyword>
<evidence type="ECO:0000259" key="3">
    <source>
        <dbReference type="Pfam" id="PF01326"/>
    </source>
</evidence>
<dbReference type="SUPFAM" id="SSF56059">
    <property type="entry name" value="Glutathione synthetase ATP-binding domain-like"/>
    <property type="match status" value="1"/>
</dbReference>
<evidence type="ECO:0000313" key="5">
    <source>
        <dbReference type="Proteomes" id="UP000199503"/>
    </source>
</evidence>
<organism evidence="4 5">
    <name type="scientific">Lentzea albida</name>
    <dbReference type="NCBI Taxonomy" id="65499"/>
    <lineage>
        <taxon>Bacteria</taxon>
        <taxon>Bacillati</taxon>
        <taxon>Actinomycetota</taxon>
        <taxon>Actinomycetes</taxon>
        <taxon>Pseudonocardiales</taxon>
        <taxon>Pseudonocardiaceae</taxon>
        <taxon>Lentzea</taxon>
    </lineage>
</organism>
<dbReference type="Pfam" id="PF01326">
    <property type="entry name" value="PPDK_N"/>
    <property type="match status" value="1"/>
</dbReference>
<dbReference type="RefSeq" id="WP_089920962.1">
    <property type="nucleotide sequence ID" value="NZ_FOFV01000012.1"/>
</dbReference>
<sequence>MGWVRHLSGSLADPPEVLGGKAHGLVLLHRLGLPVPAGVVVTTDACRAFLRDGELPAGLLDELVTAVGTLGASTVAVRSGAAVSMPGMMETILNLRPTPETLAQALKSVFASWHTPRARTYRTLHGIPHDLGTAVVVQRMVLGDRDSASGSGVAFSRDPTTGENAPFGEVLFGHQGSAVVSGRSLTGPLRELDREPVVRQGLFAALRRLEQHYRDACHVEFTFESGELWLLQVRPGGFTGAAAVRLAVDLADEGVLTRAEALVRVAPHHLQHVRTPRIASDADVIARGLGVCPGVAVGRVAVTSDEAVRLAAEHPVVLVRPETSPDDIRGLAAATGIVTARGGPASHAAVVARSMGKPAVVGVADLVVGPRSVAFAGNDIGVGATITIDGTSGDVVLGTPPVVTAGADEHLRRLLDWADEVSGESSERPEAERLAAAHAVLGARPSPGPGDVA</sequence>
<dbReference type="STRING" id="65499.SAMN04488000_1122"/>
<dbReference type="OrthoDB" id="9765468at2"/>
<dbReference type="Pfam" id="PF00391">
    <property type="entry name" value="PEP-utilizers"/>
    <property type="match status" value="1"/>
</dbReference>